<feature type="domain" description="Carrier" evidence="1">
    <location>
        <begin position="1"/>
        <end position="43"/>
    </location>
</feature>
<gene>
    <name evidence="2" type="ORF">KEH51_17150</name>
</gene>
<sequence length="46" mass="5365">MNSLSIMRLIVNIKNQFHIEIAPSVLLENDTIMKLSEVIEARQKKR</sequence>
<dbReference type="EMBL" id="JAGTPW010000031">
    <property type="protein sequence ID" value="MBR8645286.1"/>
    <property type="molecule type" value="Genomic_DNA"/>
</dbReference>
<dbReference type="InterPro" id="IPR036736">
    <property type="entry name" value="ACP-like_sf"/>
</dbReference>
<dbReference type="AlphaFoldDB" id="A0A941J830"/>
<comment type="caution">
    <text evidence="2">The sequence shown here is derived from an EMBL/GenBank/DDBJ whole genome shotgun (WGS) entry which is preliminary data.</text>
</comment>
<dbReference type="PROSITE" id="PS50075">
    <property type="entry name" value="CARRIER"/>
    <property type="match status" value="1"/>
</dbReference>
<organism evidence="2 3">
    <name type="scientific">Peribacillus frigoritolerans</name>
    <dbReference type="NCBI Taxonomy" id="450367"/>
    <lineage>
        <taxon>Bacteria</taxon>
        <taxon>Bacillati</taxon>
        <taxon>Bacillota</taxon>
        <taxon>Bacilli</taxon>
        <taxon>Bacillales</taxon>
        <taxon>Bacillaceae</taxon>
        <taxon>Peribacillus</taxon>
    </lineage>
</organism>
<dbReference type="Proteomes" id="UP000680045">
    <property type="component" value="Unassembled WGS sequence"/>
</dbReference>
<proteinExistence type="predicted"/>
<evidence type="ECO:0000313" key="2">
    <source>
        <dbReference type="EMBL" id="MBR8645286.1"/>
    </source>
</evidence>
<accession>A0A941J830</accession>
<protein>
    <submittedName>
        <fullName evidence="2">Acyl carrier protein</fullName>
    </submittedName>
</protein>
<evidence type="ECO:0000259" key="1">
    <source>
        <dbReference type="PROSITE" id="PS50075"/>
    </source>
</evidence>
<dbReference type="InterPro" id="IPR009081">
    <property type="entry name" value="PP-bd_ACP"/>
</dbReference>
<evidence type="ECO:0000313" key="3">
    <source>
        <dbReference type="Proteomes" id="UP000680045"/>
    </source>
</evidence>
<dbReference type="SUPFAM" id="SSF47336">
    <property type="entry name" value="ACP-like"/>
    <property type="match status" value="1"/>
</dbReference>
<name>A0A941J830_9BACI</name>
<dbReference type="Pfam" id="PF00550">
    <property type="entry name" value="PP-binding"/>
    <property type="match status" value="1"/>
</dbReference>
<dbReference type="Gene3D" id="1.10.1200.10">
    <property type="entry name" value="ACP-like"/>
    <property type="match status" value="1"/>
</dbReference>
<reference evidence="2" key="1">
    <citation type="submission" date="2021-04" db="EMBL/GenBank/DDBJ databases">
        <title>Whole genome sequencing of Enterococci isolates from hospitalized patients.</title>
        <authorList>
            <person name="Ogoti B.M."/>
            <person name="Onyambu F.G."/>
        </authorList>
    </citation>
    <scope>NUCLEOTIDE SEQUENCE</scope>
    <source>
        <strain evidence="2">242</strain>
    </source>
</reference>